<dbReference type="Proteomes" id="UP000777438">
    <property type="component" value="Unassembled WGS sequence"/>
</dbReference>
<evidence type="ECO:0000313" key="2">
    <source>
        <dbReference type="EMBL" id="KAH6895866.1"/>
    </source>
</evidence>
<name>A0A9P8WC83_9HYPO</name>
<feature type="compositionally biased region" description="Basic and acidic residues" evidence="1">
    <location>
        <begin position="843"/>
        <end position="858"/>
    </location>
</feature>
<keyword evidence="3" id="KW-1185">Reference proteome</keyword>
<feature type="compositionally biased region" description="Pro residues" evidence="1">
    <location>
        <begin position="226"/>
        <end position="236"/>
    </location>
</feature>
<feature type="compositionally biased region" description="Basic and acidic residues" evidence="1">
    <location>
        <begin position="687"/>
        <end position="697"/>
    </location>
</feature>
<feature type="region of interest" description="Disordered" evidence="1">
    <location>
        <begin position="225"/>
        <end position="795"/>
    </location>
</feature>
<feature type="compositionally biased region" description="Low complexity" evidence="1">
    <location>
        <begin position="419"/>
        <end position="435"/>
    </location>
</feature>
<feature type="compositionally biased region" description="Polar residues" evidence="1">
    <location>
        <begin position="96"/>
        <end position="118"/>
    </location>
</feature>
<evidence type="ECO:0000313" key="3">
    <source>
        <dbReference type="Proteomes" id="UP000777438"/>
    </source>
</evidence>
<feature type="compositionally biased region" description="Polar residues" evidence="1">
    <location>
        <begin position="648"/>
        <end position="669"/>
    </location>
</feature>
<organism evidence="2 3">
    <name type="scientific">Thelonectria olida</name>
    <dbReference type="NCBI Taxonomy" id="1576542"/>
    <lineage>
        <taxon>Eukaryota</taxon>
        <taxon>Fungi</taxon>
        <taxon>Dikarya</taxon>
        <taxon>Ascomycota</taxon>
        <taxon>Pezizomycotina</taxon>
        <taxon>Sordariomycetes</taxon>
        <taxon>Hypocreomycetidae</taxon>
        <taxon>Hypocreales</taxon>
        <taxon>Nectriaceae</taxon>
        <taxon>Thelonectria</taxon>
    </lineage>
</organism>
<feature type="compositionally biased region" description="Polar residues" evidence="1">
    <location>
        <begin position="747"/>
        <end position="757"/>
    </location>
</feature>
<dbReference type="EMBL" id="JAGPYM010000004">
    <property type="protein sequence ID" value="KAH6895866.1"/>
    <property type="molecule type" value="Genomic_DNA"/>
</dbReference>
<comment type="caution">
    <text evidence="2">The sequence shown here is derived from an EMBL/GenBank/DDBJ whole genome shotgun (WGS) entry which is preliminary data.</text>
</comment>
<evidence type="ECO:0000256" key="1">
    <source>
        <dbReference type="SAM" id="MobiDB-lite"/>
    </source>
</evidence>
<feature type="compositionally biased region" description="Polar residues" evidence="1">
    <location>
        <begin position="860"/>
        <end position="869"/>
    </location>
</feature>
<feature type="compositionally biased region" description="Basic and acidic residues" evidence="1">
    <location>
        <begin position="634"/>
        <end position="645"/>
    </location>
</feature>
<reference evidence="2 3" key="1">
    <citation type="journal article" date="2021" name="Nat. Commun.">
        <title>Genetic determinants of endophytism in the Arabidopsis root mycobiome.</title>
        <authorList>
            <person name="Mesny F."/>
            <person name="Miyauchi S."/>
            <person name="Thiergart T."/>
            <person name="Pickel B."/>
            <person name="Atanasova L."/>
            <person name="Karlsson M."/>
            <person name="Huettel B."/>
            <person name="Barry K.W."/>
            <person name="Haridas S."/>
            <person name="Chen C."/>
            <person name="Bauer D."/>
            <person name="Andreopoulos W."/>
            <person name="Pangilinan J."/>
            <person name="LaButti K."/>
            <person name="Riley R."/>
            <person name="Lipzen A."/>
            <person name="Clum A."/>
            <person name="Drula E."/>
            <person name="Henrissat B."/>
            <person name="Kohler A."/>
            <person name="Grigoriev I.V."/>
            <person name="Martin F.M."/>
            <person name="Hacquard S."/>
        </authorList>
    </citation>
    <scope>NUCLEOTIDE SEQUENCE [LARGE SCALE GENOMIC DNA]</scope>
    <source>
        <strain evidence="2 3">MPI-CAGE-CH-0241</strain>
    </source>
</reference>
<sequence length="993" mass="108897">MPVKTRGRAAKSSRPKRQPTQFGELDTTPTSRHLQSPSAQKPPSPDEPAEDAGPTSPGADASTNKGRPEPQPDEIDEDLDEDLDDDDLIQFDCPEQTKSQSTQSQDMNWSEAVSTRRSSPLREGETPKGIWEFGEERDSPDQLFSPGSEEDKLPDTVPLPPGPSDAPLSQSLPEVERRVDFSETASTMRRSSPFHVGSTPRNMWEFGEASSQGALPHLLPNFQTPCPCPPASPPAHYPIDEMYDATPPRPGSQNRVLQPGQDTTALEDQQKKIGDPTPPETLPRKDLKPSSVLNAPKPPRRSMDQITGEPASNNEQISPCLEHGNMRTASPGIRSQPLSHQVHESVTQPLPQTCPTESSILMAPKPSRRSIDKLVLDTDFGDEQPEPSPCLDQESMRRGSTALRKAPTRSQAHQPVMQPAPQAGAALPPTAQGNTKGKKKKQRAKTPIQFDEATNEIKEVPRPRMTGPPSKQPILNALKKGVQKLSSPVPKARKRAAPKAAPKRKPPKKQPSQPSRATNKQRSPSNVIDPVTNDIEVDEPAPTEPTKEQVGEADITEEHVHPGGSPTFTTINVSTAPISEPSEDPEISDDANITSEGLCVRNGVMFPGPPPPPRKQEIEDSDEVASGFKATQKHSPDKIQSDGRQKKVLTSSLDGDSPDSTNQEMNSVQRVAEANSAEIAKRVTRSRKNDPTSDTRGSKVLAPRDPNRSMNRPLRPPKNAVVQKKRPLDQAGSASSQPSQKARKLSRSYSIESNGTFNLPLHQQPASSTSVTSKNDVSKRDELLQRGLGEPPKMKLLDVPMRNKLIDQVEGAPGSAPLPPQLARLRQNVHDQLLNGLRGSENTLKDDARNQKGTRDQSSEENSMGSSDAVTRILHEIVDTMLKHLQTKEETVYRSAHVYKKSGLECVEKIAHKCSRERRMLGNSWKSDGDTFVQKLDEARQEIKTKGRKREERLAQLEGKNATRRLSYQHATTSLRALHGLLLEGNLKEAGNC</sequence>
<feature type="compositionally biased region" description="Polar residues" evidence="1">
    <location>
        <begin position="764"/>
        <end position="775"/>
    </location>
</feature>
<feature type="compositionally biased region" description="Polar residues" evidence="1">
    <location>
        <begin position="336"/>
        <end position="359"/>
    </location>
</feature>
<accession>A0A9P8WC83</accession>
<feature type="compositionally biased region" description="Basic residues" evidence="1">
    <location>
        <begin position="491"/>
        <end position="508"/>
    </location>
</feature>
<dbReference type="OrthoDB" id="4953021at2759"/>
<feature type="region of interest" description="Disordered" evidence="1">
    <location>
        <begin position="836"/>
        <end position="869"/>
    </location>
</feature>
<feature type="compositionally biased region" description="Basic and acidic residues" evidence="1">
    <location>
        <begin position="545"/>
        <end position="561"/>
    </location>
</feature>
<feature type="compositionally biased region" description="Acidic residues" evidence="1">
    <location>
        <begin position="71"/>
        <end position="89"/>
    </location>
</feature>
<feature type="compositionally biased region" description="Polar residues" evidence="1">
    <location>
        <begin position="566"/>
        <end position="577"/>
    </location>
</feature>
<feature type="region of interest" description="Disordered" evidence="1">
    <location>
        <begin position="1"/>
        <end position="175"/>
    </location>
</feature>
<proteinExistence type="predicted"/>
<protein>
    <submittedName>
        <fullName evidence="2">Uncharacterized protein</fullName>
    </submittedName>
</protein>
<feature type="compositionally biased region" description="Polar residues" evidence="1">
    <location>
        <begin position="27"/>
        <end position="39"/>
    </location>
</feature>
<gene>
    <name evidence="2" type="ORF">B0T10DRAFT_456111</name>
</gene>
<feature type="compositionally biased region" description="Polar residues" evidence="1">
    <location>
        <begin position="251"/>
        <end position="267"/>
    </location>
</feature>
<dbReference type="AlphaFoldDB" id="A0A9P8WC83"/>
<feature type="compositionally biased region" description="Basic residues" evidence="1">
    <location>
        <begin position="1"/>
        <end position="17"/>
    </location>
</feature>